<keyword evidence="4 9" id="KW-0547">Nucleotide-binding</keyword>
<dbReference type="GO" id="GO:0005524">
    <property type="term" value="F:ATP binding"/>
    <property type="evidence" value="ECO:0007669"/>
    <property type="project" value="UniProtKB-UniRule"/>
</dbReference>
<feature type="domain" description="Leucyl-tRNA synthetase editing" evidence="14">
    <location>
        <begin position="221"/>
        <end position="406"/>
    </location>
</feature>
<dbReference type="GO" id="GO:0002161">
    <property type="term" value="F:aminoacyl-tRNA deacylase activity"/>
    <property type="evidence" value="ECO:0007669"/>
    <property type="project" value="InterPro"/>
</dbReference>
<evidence type="ECO:0000259" key="13">
    <source>
        <dbReference type="Pfam" id="PF09334"/>
    </source>
</evidence>
<organism evidence="15 16">
    <name type="scientific">Microbulbifer thermotolerans</name>
    <dbReference type="NCBI Taxonomy" id="252514"/>
    <lineage>
        <taxon>Bacteria</taxon>
        <taxon>Pseudomonadati</taxon>
        <taxon>Pseudomonadota</taxon>
        <taxon>Gammaproteobacteria</taxon>
        <taxon>Cellvibrionales</taxon>
        <taxon>Microbulbiferaceae</taxon>
        <taxon>Microbulbifer</taxon>
    </lineage>
</organism>
<comment type="similarity">
    <text evidence="1 9 10">Belongs to the class-I aminoacyl-tRNA synthetase family.</text>
</comment>
<evidence type="ECO:0000256" key="5">
    <source>
        <dbReference type="ARBA" id="ARBA00022840"/>
    </source>
</evidence>
<dbReference type="Gene3D" id="3.10.20.590">
    <property type="match status" value="1"/>
</dbReference>
<dbReference type="SUPFAM" id="SSF47323">
    <property type="entry name" value="Anticodon-binding domain of a subclass of class I aminoacyl-tRNA synthetases"/>
    <property type="match status" value="1"/>
</dbReference>
<dbReference type="NCBIfam" id="TIGR00396">
    <property type="entry name" value="leuS_bact"/>
    <property type="match status" value="1"/>
</dbReference>
<dbReference type="FunFam" id="3.10.20.590:FF:000001">
    <property type="entry name" value="Leucine--tRNA ligase"/>
    <property type="match status" value="1"/>
</dbReference>
<keyword evidence="6 9" id="KW-0648">Protein biosynthesis</keyword>
<dbReference type="InterPro" id="IPR002300">
    <property type="entry name" value="aa-tRNA-synth_Ia"/>
</dbReference>
<feature type="domain" description="Methionyl/Leucyl tRNA synthetase" evidence="13">
    <location>
        <begin position="39"/>
        <end position="180"/>
    </location>
</feature>
<feature type="binding site" evidence="9">
    <location>
        <position position="625"/>
    </location>
    <ligand>
        <name>ATP</name>
        <dbReference type="ChEBI" id="CHEBI:30616"/>
    </ligand>
</feature>
<dbReference type="Pfam" id="PF09334">
    <property type="entry name" value="tRNA-synt_1g"/>
    <property type="match status" value="1"/>
</dbReference>
<evidence type="ECO:0000256" key="7">
    <source>
        <dbReference type="ARBA" id="ARBA00023146"/>
    </source>
</evidence>
<dbReference type="EC" id="6.1.1.4" evidence="9"/>
<dbReference type="EMBL" id="JAPHQB010000003">
    <property type="protein sequence ID" value="MCX2800755.1"/>
    <property type="molecule type" value="Genomic_DNA"/>
</dbReference>
<evidence type="ECO:0000313" key="16">
    <source>
        <dbReference type="Proteomes" id="UP001209730"/>
    </source>
</evidence>
<dbReference type="Pfam" id="PF08264">
    <property type="entry name" value="Anticodon_1"/>
    <property type="match status" value="1"/>
</dbReference>
<evidence type="ECO:0000256" key="3">
    <source>
        <dbReference type="ARBA" id="ARBA00022598"/>
    </source>
</evidence>
<keyword evidence="5 9" id="KW-0067">ATP-binding</keyword>
<evidence type="ECO:0000313" key="15">
    <source>
        <dbReference type="EMBL" id="MCX2800755.1"/>
    </source>
</evidence>
<dbReference type="PANTHER" id="PTHR43740:SF2">
    <property type="entry name" value="LEUCINE--TRNA LIGASE, MITOCHONDRIAL"/>
    <property type="match status" value="1"/>
</dbReference>
<evidence type="ECO:0000256" key="10">
    <source>
        <dbReference type="RuleBase" id="RU363035"/>
    </source>
</evidence>
<evidence type="ECO:0000256" key="8">
    <source>
        <dbReference type="ARBA" id="ARBA00047469"/>
    </source>
</evidence>
<evidence type="ECO:0000259" key="12">
    <source>
        <dbReference type="Pfam" id="PF08264"/>
    </source>
</evidence>
<evidence type="ECO:0000259" key="14">
    <source>
        <dbReference type="Pfam" id="PF13603"/>
    </source>
</evidence>
<dbReference type="CDD" id="cd07958">
    <property type="entry name" value="Anticodon_Ia_Leu_BEm"/>
    <property type="match status" value="1"/>
</dbReference>
<dbReference type="Proteomes" id="UP001209730">
    <property type="component" value="Unassembled WGS sequence"/>
</dbReference>
<dbReference type="Gene3D" id="3.90.740.10">
    <property type="entry name" value="Valyl/Leucyl/Isoleucyl-tRNA synthetase, editing domain"/>
    <property type="match status" value="1"/>
</dbReference>
<name>A0AB35HU94_MICTH</name>
<feature type="domain" description="Aminoacyl-tRNA synthetase class Ia" evidence="11">
    <location>
        <begin position="420"/>
        <end position="593"/>
    </location>
</feature>
<dbReference type="SUPFAM" id="SSF50677">
    <property type="entry name" value="ValRS/IleRS/LeuRS editing domain"/>
    <property type="match status" value="1"/>
</dbReference>
<reference evidence="15" key="1">
    <citation type="submission" date="2022-11" db="EMBL/GenBank/DDBJ databases">
        <title>Chitin-degrading and fungicidal potential of chitinolytic bacterial strains from marine environment of the Pacific Ocean regions.</title>
        <authorList>
            <person name="Pentekhina I."/>
            <person name="Nedashkovskaya O."/>
            <person name="Seitkalieva A."/>
            <person name="Podvolotskaya A."/>
            <person name="Tekutyeva L."/>
            <person name="Balabanova L."/>
        </authorList>
    </citation>
    <scope>NUCLEOTIDE SEQUENCE</scope>
    <source>
        <strain evidence="15">KMM 6838</strain>
    </source>
</reference>
<dbReference type="Gene3D" id="1.10.730.10">
    <property type="entry name" value="Isoleucyl-tRNA Synthetase, Domain 1"/>
    <property type="match status" value="1"/>
</dbReference>
<dbReference type="InterPro" id="IPR002302">
    <property type="entry name" value="Leu-tRNA-ligase"/>
</dbReference>
<evidence type="ECO:0000256" key="6">
    <source>
        <dbReference type="ARBA" id="ARBA00022917"/>
    </source>
</evidence>
<keyword evidence="2 9" id="KW-0963">Cytoplasm</keyword>
<protein>
    <recommendedName>
        <fullName evidence="9">Leucine--tRNA ligase</fullName>
        <ecNumber evidence="9">6.1.1.4</ecNumber>
    </recommendedName>
    <alternativeName>
        <fullName evidence="9">Leucyl-tRNA synthetase</fullName>
        <shortName evidence="9">LeuRS</shortName>
    </alternativeName>
</protein>
<feature type="domain" description="Aminoacyl-tRNA synthetase class Ia" evidence="11">
    <location>
        <begin position="622"/>
        <end position="659"/>
    </location>
</feature>
<evidence type="ECO:0000256" key="9">
    <source>
        <dbReference type="HAMAP-Rule" id="MF_00049"/>
    </source>
</evidence>
<dbReference type="Gene3D" id="3.40.50.620">
    <property type="entry name" value="HUPs"/>
    <property type="match status" value="2"/>
</dbReference>
<keyword evidence="7 9" id="KW-0030">Aminoacyl-tRNA synthetase</keyword>
<evidence type="ECO:0000256" key="4">
    <source>
        <dbReference type="ARBA" id="ARBA00022741"/>
    </source>
</evidence>
<dbReference type="Gene3D" id="2.20.28.290">
    <property type="match status" value="1"/>
</dbReference>
<comment type="catalytic activity">
    <reaction evidence="8 9">
        <text>tRNA(Leu) + L-leucine + ATP = L-leucyl-tRNA(Leu) + AMP + diphosphate</text>
        <dbReference type="Rhea" id="RHEA:11688"/>
        <dbReference type="Rhea" id="RHEA-COMP:9613"/>
        <dbReference type="Rhea" id="RHEA-COMP:9622"/>
        <dbReference type="ChEBI" id="CHEBI:30616"/>
        <dbReference type="ChEBI" id="CHEBI:33019"/>
        <dbReference type="ChEBI" id="CHEBI:57427"/>
        <dbReference type="ChEBI" id="CHEBI:78442"/>
        <dbReference type="ChEBI" id="CHEBI:78494"/>
        <dbReference type="ChEBI" id="CHEBI:456215"/>
        <dbReference type="EC" id="6.1.1.4"/>
    </reaction>
</comment>
<proteinExistence type="inferred from homology"/>
<accession>A0AB35HU94</accession>
<dbReference type="GO" id="GO:0005829">
    <property type="term" value="C:cytosol"/>
    <property type="evidence" value="ECO:0007669"/>
    <property type="project" value="TreeGrafter"/>
</dbReference>
<dbReference type="FunFam" id="3.40.50.620:FF:000003">
    <property type="entry name" value="Leucine--tRNA ligase"/>
    <property type="match status" value="1"/>
</dbReference>
<dbReference type="PANTHER" id="PTHR43740">
    <property type="entry name" value="LEUCYL-TRNA SYNTHETASE"/>
    <property type="match status" value="1"/>
</dbReference>
<dbReference type="InterPro" id="IPR001412">
    <property type="entry name" value="aa-tRNA-synth_I_CS"/>
</dbReference>
<dbReference type="PROSITE" id="PS00178">
    <property type="entry name" value="AA_TRNA_LIGASE_I"/>
    <property type="match status" value="1"/>
</dbReference>
<dbReference type="InterPro" id="IPR015413">
    <property type="entry name" value="Methionyl/Leucyl_tRNA_Synth"/>
</dbReference>
<comment type="caution">
    <text evidence="15">The sequence shown here is derived from an EMBL/GenBank/DDBJ whole genome shotgun (WGS) entry which is preliminary data.</text>
</comment>
<dbReference type="SUPFAM" id="SSF52374">
    <property type="entry name" value="Nucleotidylyl transferase"/>
    <property type="match status" value="1"/>
</dbReference>
<dbReference type="Pfam" id="PF13603">
    <property type="entry name" value="tRNA-synt_1_2"/>
    <property type="match status" value="1"/>
</dbReference>
<dbReference type="GO" id="GO:0006429">
    <property type="term" value="P:leucyl-tRNA aminoacylation"/>
    <property type="evidence" value="ECO:0007669"/>
    <property type="project" value="UniProtKB-UniRule"/>
</dbReference>
<dbReference type="FunFam" id="3.90.740.10:FF:000012">
    <property type="entry name" value="Leucine--tRNA ligase"/>
    <property type="match status" value="1"/>
</dbReference>
<dbReference type="InterPro" id="IPR025709">
    <property type="entry name" value="Leu_tRNA-synth_edit"/>
</dbReference>
<dbReference type="RefSeq" id="WP_266001709.1">
    <property type="nucleotide sequence ID" value="NZ_JAPHQA010000017.1"/>
</dbReference>
<dbReference type="FunFam" id="1.10.730.10:FF:000011">
    <property type="entry name" value="Leucine--tRNA ligase chloroplastic/mitochondrial"/>
    <property type="match status" value="1"/>
</dbReference>
<dbReference type="HAMAP" id="MF_00049_B">
    <property type="entry name" value="Leu_tRNA_synth_B"/>
    <property type="match status" value="1"/>
</dbReference>
<dbReference type="FunFam" id="3.40.50.620:FF:000051">
    <property type="entry name" value="Leucine--tRNA ligase"/>
    <property type="match status" value="1"/>
</dbReference>
<dbReference type="InterPro" id="IPR013155">
    <property type="entry name" value="M/V/L/I-tRNA-synth_anticd-bd"/>
</dbReference>
<evidence type="ECO:0000256" key="2">
    <source>
        <dbReference type="ARBA" id="ARBA00022490"/>
    </source>
</evidence>
<dbReference type="InterPro" id="IPR014729">
    <property type="entry name" value="Rossmann-like_a/b/a_fold"/>
</dbReference>
<sequence>MEEQYTPSAVEAAAQQFWEEHKSFEVTEDAGKEKFYCLSMFPYPSGKLHMGHVRNYTITDVISRYQRMQGKNVLHPMGWDAFGLPAENAAIQNKTAPAKWTYANIDYMKGQLKALGFGFDWSRELATCQPSYYRWEQWFFTRLYEKGLVYKKNSAVNWCPHDQTVLANEQVEDGCCWRCGTTVERRELAQWFIKITDYAEELLNDLDKLPHWPEQVRTMQRNWIGKSKGVELSFALPQPIAGLDHFDVYTTRPDTLMGVTYVSLAAEHPIALALAEDNPELKAFIAECKKQSLSEADMATMEKKGMDTGIKAIHPLTGKEVPVWIANYVLMDYGSGAVMAVPAHDQRDWEFARKYKLPIEQVIKPASGESIDLSEAAFTDKGVLTNSGDFDGLDFDAAFSAIASALETAGKGRVTTNYRLRDWGVSRQRYWGAPIPMFNLPDGGEIPVPAEKLPILLPEDVELDGVQSPIKADPQWRKDELNGEPVERETDTFDTFMESSWYYARYTCPDFEEGMLDTERANYWLPVDQYVGGIEHAILHLLYARFFHKLMRDEGLVNSDEPFERLLCQGMVLAESFYKLVDGHKVWINPSEVEVERDEKGKPIRAVERATGDEVIPGGVVKMSKSKNNGIDPHAAVEQYGADTVRLFTMFAAPPEQTLEWHEAGVEGASRFLRKLWKTVHSHLLAGDGSEGFTPDALTDKQRQLRRKTHETIQKVGDDYGRRQTFNTAIAAVMELLNEVNRLADRDSAQGLAVEREALQAAVLLLAPVTPHICHELWMALGNDTPLVDAPWPQVDENALVRSSITLVVQVNGKVRAKLEAPADADNDTLEQLALANDNVQKFIGDATVRKVIVVPGKLVNIVAK</sequence>
<comment type="subcellular location">
    <subcellularLocation>
        <location evidence="9">Cytoplasm</location>
    </subcellularLocation>
</comment>
<evidence type="ECO:0000259" key="11">
    <source>
        <dbReference type="Pfam" id="PF00133"/>
    </source>
</evidence>
<dbReference type="AlphaFoldDB" id="A0AB35HU94"/>
<gene>
    <name evidence="9 15" type="primary">leuS</name>
    <name evidence="15" type="ORF">OQJ68_03045</name>
</gene>
<feature type="domain" description="Methionyl/Valyl/Leucyl/Isoleucyl-tRNA synthetase anticodon-binding" evidence="12">
    <location>
        <begin position="703"/>
        <end position="826"/>
    </location>
</feature>
<dbReference type="InterPro" id="IPR009080">
    <property type="entry name" value="tRNAsynth_Ia_anticodon-bd"/>
</dbReference>
<dbReference type="InterPro" id="IPR009008">
    <property type="entry name" value="Val/Leu/Ile-tRNA-synth_edit"/>
</dbReference>
<dbReference type="CDD" id="cd00812">
    <property type="entry name" value="LeuRS_core"/>
    <property type="match status" value="1"/>
</dbReference>
<dbReference type="Pfam" id="PF00133">
    <property type="entry name" value="tRNA-synt_1"/>
    <property type="match status" value="2"/>
</dbReference>
<dbReference type="PRINTS" id="PR00985">
    <property type="entry name" value="TRNASYNTHLEU"/>
</dbReference>
<dbReference type="FunFam" id="2.20.28.290:FF:000001">
    <property type="entry name" value="Leucine--tRNA ligase"/>
    <property type="match status" value="1"/>
</dbReference>
<evidence type="ECO:0000256" key="1">
    <source>
        <dbReference type="ARBA" id="ARBA00005594"/>
    </source>
</evidence>
<dbReference type="GO" id="GO:0004823">
    <property type="term" value="F:leucine-tRNA ligase activity"/>
    <property type="evidence" value="ECO:0007669"/>
    <property type="project" value="UniProtKB-UniRule"/>
</dbReference>
<feature type="short sequence motif" description="'KMSKS' region" evidence="9">
    <location>
        <begin position="622"/>
        <end position="626"/>
    </location>
</feature>
<keyword evidence="3 9" id="KW-0436">Ligase</keyword>
<feature type="short sequence motif" description="'HIGH' region" evidence="9">
    <location>
        <begin position="42"/>
        <end position="52"/>
    </location>
</feature>